<protein>
    <submittedName>
        <fullName evidence="2">Uncharacterized protein</fullName>
    </submittedName>
</protein>
<accession>A0A1X7F223</accession>
<dbReference type="STRING" id="464029.SAMN02982989_2183"/>
<evidence type="ECO:0000313" key="2">
    <source>
        <dbReference type="EMBL" id="SMF44215.1"/>
    </source>
</evidence>
<proteinExistence type="predicted"/>
<keyword evidence="1" id="KW-1133">Transmembrane helix</keyword>
<sequence>MFGRLGSFYMAQYLAEDDARRREEPVSDRSPVDQNLGIFLRLLGVMGIGFCAAGAIALMAA</sequence>
<reference evidence="3" key="1">
    <citation type="submission" date="2017-04" db="EMBL/GenBank/DDBJ databases">
        <authorList>
            <person name="Varghese N."/>
            <person name="Submissions S."/>
        </authorList>
    </citation>
    <scope>NUCLEOTIDE SEQUENCE [LARGE SCALE GENOMIC DNA]</scope>
    <source>
        <strain evidence="3">B4P</strain>
    </source>
</reference>
<keyword evidence="3" id="KW-1185">Reference proteome</keyword>
<feature type="transmembrane region" description="Helical" evidence="1">
    <location>
        <begin position="38"/>
        <end position="60"/>
    </location>
</feature>
<dbReference type="AlphaFoldDB" id="A0A1X7F223"/>
<gene>
    <name evidence="2" type="ORF">SAMN02982989_2183</name>
</gene>
<organism evidence="2 3">
    <name type="scientific">Xaviernesmea oryzae</name>
    <dbReference type="NCBI Taxonomy" id="464029"/>
    <lineage>
        <taxon>Bacteria</taxon>
        <taxon>Pseudomonadati</taxon>
        <taxon>Pseudomonadota</taxon>
        <taxon>Alphaproteobacteria</taxon>
        <taxon>Hyphomicrobiales</taxon>
        <taxon>Rhizobiaceae</taxon>
        <taxon>Rhizobium/Agrobacterium group</taxon>
        <taxon>Xaviernesmea</taxon>
    </lineage>
</organism>
<dbReference type="Proteomes" id="UP000192903">
    <property type="component" value="Unassembled WGS sequence"/>
</dbReference>
<keyword evidence="1" id="KW-0812">Transmembrane</keyword>
<dbReference type="EMBL" id="FXAF01000006">
    <property type="protein sequence ID" value="SMF44215.1"/>
    <property type="molecule type" value="Genomic_DNA"/>
</dbReference>
<evidence type="ECO:0000313" key="3">
    <source>
        <dbReference type="Proteomes" id="UP000192903"/>
    </source>
</evidence>
<evidence type="ECO:0000256" key="1">
    <source>
        <dbReference type="SAM" id="Phobius"/>
    </source>
</evidence>
<keyword evidence="1" id="KW-0472">Membrane</keyword>
<name>A0A1X7F223_9HYPH</name>